<dbReference type="OrthoDB" id="3182677at2759"/>
<dbReference type="InterPro" id="IPR040976">
    <property type="entry name" value="Pkinase_fungal"/>
</dbReference>
<evidence type="ECO:0000256" key="1">
    <source>
        <dbReference type="SAM" id="MobiDB-lite"/>
    </source>
</evidence>
<dbReference type="SUPFAM" id="SSF56112">
    <property type="entry name" value="Protein kinase-like (PK-like)"/>
    <property type="match status" value="1"/>
</dbReference>
<keyword evidence="4" id="KW-1185">Reference proteome</keyword>
<evidence type="ECO:0000313" key="3">
    <source>
        <dbReference type="EMBL" id="KAE9385933.1"/>
    </source>
</evidence>
<accession>A0A6A4GKQ3</accession>
<reference evidence="3" key="1">
    <citation type="journal article" date="2019" name="Environ. Microbiol.">
        <title>Fungal ecological strategies reflected in gene transcription - a case study of two litter decomposers.</title>
        <authorList>
            <person name="Barbi F."/>
            <person name="Kohler A."/>
            <person name="Barry K."/>
            <person name="Baskaran P."/>
            <person name="Daum C."/>
            <person name="Fauchery L."/>
            <person name="Ihrmark K."/>
            <person name="Kuo A."/>
            <person name="LaButti K."/>
            <person name="Lipzen A."/>
            <person name="Morin E."/>
            <person name="Grigoriev I.V."/>
            <person name="Henrissat B."/>
            <person name="Lindahl B."/>
            <person name="Martin F."/>
        </authorList>
    </citation>
    <scope>NUCLEOTIDE SEQUENCE</scope>
    <source>
        <strain evidence="3">JB14</strain>
    </source>
</reference>
<gene>
    <name evidence="3" type="ORF">BT96DRAFT_981911</name>
</gene>
<dbReference type="Proteomes" id="UP000799118">
    <property type="component" value="Unassembled WGS sequence"/>
</dbReference>
<feature type="domain" description="Fungal-type protein kinase" evidence="2">
    <location>
        <begin position="392"/>
        <end position="504"/>
    </location>
</feature>
<proteinExistence type="predicted"/>
<name>A0A6A4GKQ3_9AGAR</name>
<evidence type="ECO:0000313" key="4">
    <source>
        <dbReference type="Proteomes" id="UP000799118"/>
    </source>
</evidence>
<dbReference type="AlphaFoldDB" id="A0A6A4GKQ3"/>
<feature type="region of interest" description="Disordered" evidence="1">
    <location>
        <begin position="295"/>
        <end position="318"/>
    </location>
</feature>
<dbReference type="Pfam" id="PF17667">
    <property type="entry name" value="Pkinase_fungal"/>
    <property type="match status" value="1"/>
</dbReference>
<dbReference type="InterPro" id="IPR011009">
    <property type="entry name" value="Kinase-like_dom_sf"/>
</dbReference>
<sequence>MSHSTNSAATAGTSSSQQHLRDAMQFGLEGHATPCQIIRQIAFSQDQETDAPAHTLECMAVIDNYDCSINSLDSLELENPSNGHDVLACLESEWGHDGLAKFLNACLAACRAALGDMAKQANLNFFVWDGPQKPDEVFWSLTGSAPQVIIPLVTNTSPLCQFALVVGYKHTKRLFRIRLFHRGGLTASEDLNPFDSDGRKDILRLLLSILTWKCRADAWCNEANIFLPGPEGATEIFVFDIESVLNTRKCVSARSPCVFHIWFASSGLDSVNPVEKPSAQQDEPSYSKRDIQRHPETPKEFQSLPGVSGAKSSTSKAKPISISQSRTVKVEPLVLVNETFVIKSSWTSTESRNNTTIELRLLRQCRGMFGVPRNLYSFRAHHNDACYYNMCQKYFLHRDISIGNVLMVEQRIKCEPFTIQNPNEIQTEILEVCTELGISDKHYGILIDGDMIIDWSTYFDEKYDGSNSGTPEFMSNALLEQDDGIIHSPVDDYWSFYFTTQWACVFRKALPGEALGDPKKLEYLRSLLAGGTASRALGTNSIVDYVLRERYHGSFLTNIQLFLREWNRALKELWWEWQDPE</sequence>
<organism evidence="3 4">
    <name type="scientific">Gymnopus androsaceus JB14</name>
    <dbReference type="NCBI Taxonomy" id="1447944"/>
    <lineage>
        <taxon>Eukaryota</taxon>
        <taxon>Fungi</taxon>
        <taxon>Dikarya</taxon>
        <taxon>Basidiomycota</taxon>
        <taxon>Agaricomycotina</taxon>
        <taxon>Agaricomycetes</taxon>
        <taxon>Agaricomycetidae</taxon>
        <taxon>Agaricales</taxon>
        <taxon>Marasmiineae</taxon>
        <taxon>Omphalotaceae</taxon>
        <taxon>Gymnopus</taxon>
    </lineage>
</organism>
<protein>
    <recommendedName>
        <fullName evidence="2">Fungal-type protein kinase domain-containing protein</fullName>
    </recommendedName>
</protein>
<dbReference type="EMBL" id="ML769930">
    <property type="protein sequence ID" value="KAE9385933.1"/>
    <property type="molecule type" value="Genomic_DNA"/>
</dbReference>
<feature type="non-terminal residue" evidence="3">
    <location>
        <position position="581"/>
    </location>
</feature>
<evidence type="ECO:0000259" key="2">
    <source>
        <dbReference type="Pfam" id="PF17667"/>
    </source>
</evidence>